<dbReference type="InterPro" id="IPR004254">
    <property type="entry name" value="AdipoR/HlyIII-related"/>
</dbReference>
<feature type="transmembrane region" description="Helical" evidence="6">
    <location>
        <begin position="203"/>
        <end position="222"/>
    </location>
</feature>
<feature type="transmembrane region" description="Helical" evidence="6">
    <location>
        <begin position="88"/>
        <end position="109"/>
    </location>
</feature>
<reference evidence="7 8" key="1">
    <citation type="submission" date="2018-12" db="EMBL/GenBank/DDBJ databases">
        <title>The genome sequences of strain 502.</title>
        <authorList>
            <person name="Gao J."/>
            <person name="Sun J."/>
        </authorList>
    </citation>
    <scope>NUCLEOTIDE SEQUENCE [LARGE SCALE GENOMIC DNA]</scope>
    <source>
        <strain evidence="7 8">502</strain>
    </source>
</reference>
<accession>A0ABX9ZX41</accession>
<feature type="transmembrane region" description="Helical" evidence="6">
    <location>
        <begin position="121"/>
        <end position="140"/>
    </location>
</feature>
<evidence type="ECO:0000256" key="2">
    <source>
        <dbReference type="ARBA" id="ARBA00022692"/>
    </source>
</evidence>
<comment type="subcellular location">
    <subcellularLocation>
        <location evidence="1">Membrane</location>
        <topology evidence="1">Multi-pass membrane protein</topology>
    </subcellularLocation>
</comment>
<keyword evidence="2 6" id="KW-0812">Transmembrane</keyword>
<keyword evidence="4 6" id="KW-0472">Membrane</keyword>
<feature type="transmembrane region" description="Helical" evidence="6">
    <location>
        <begin position="57"/>
        <end position="76"/>
    </location>
</feature>
<keyword evidence="3 6" id="KW-1133">Transmembrane helix</keyword>
<name>A0ABX9ZX41_9BURK</name>
<feature type="transmembrane region" description="Helical" evidence="6">
    <location>
        <begin position="174"/>
        <end position="191"/>
    </location>
</feature>
<keyword evidence="8" id="KW-1185">Reference proteome</keyword>
<feature type="transmembrane region" description="Helical" evidence="6">
    <location>
        <begin position="234"/>
        <end position="255"/>
    </location>
</feature>
<dbReference type="EMBL" id="RXFQ01000032">
    <property type="protein sequence ID" value="RSZ29088.1"/>
    <property type="molecule type" value="Genomic_DNA"/>
</dbReference>
<evidence type="ECO:0000256" key="6">
    <source>
        <dbReference type="SAM" id="Phobius"/>
    </source>
</evidence>
<organism evidence="7 8">
    <name type="scientific">Variovorax beijingensis</name>
    <dbReference type="NCBI Taxonomy" id="2496117"/>
    <lineage>
        <taxon>Bacteria</taxon>
        <taxon>Pseudomonadati</taxon>
        <taxon>Pseudomonadota</taxon>
        <taxon>Betaproteobacteria</taxon>
        <taxon>Burkholderiales</taxon>
        <taxon>Comamonadaceae</taxon>
        <taxon>Variovorax</taxon>
    </lineage>
</organism>
<proteinExistence type="predicted"/>
<evidence type="ECO:0000256" key="5">
    <source>
        <dbReference type="SAM" id="MobiDB-lite"/>
    </source>
</evidence>
<dbReference type="PANTHER" id="PTHR20855:SF3">
    <property type="entry name" value="LD03007P"/>
    <property type="match status" value="1"/>
</dbReference>
<comment type="caution">
    <text evidence="7">The sequence shown here is derived from an EMBL/GenBank/DDBJ whole genome shotgun (WGS) entry which is preliminary data.</text>
</comment>
<sequence>MMHPTSQSETARTARAERATAGRAPSDAARSIPGAGGRPMWLSRWISAVPPGERMNATTHAGGLVIFIVLGCWLVARSRALDSAALMLSASAFIGTVLATYAASVAYHCSTSEARKPMLRILDHCAIYLLIAGTYTPFAVALGGAWGIFLLASIWPAALIGMVLKILRPPGGRWMSAAIYLALGWVGVAAAEACLDRFSPFTIAWIVAGGLAYTAGTPFYLMSRVPGMHSLWHGFVMVGTACHFVAVASLVVLPLRALG</sequence>
<evidence type="ECO:0000313" key="8">
    <source>
        <dbReference type="Proteomes" id="UP000271137"/>
    </source>
</evidence>
<evidence type="ECO:0000313" key="7">
    <source>
        <dbReference type="EMBL" id="RSZ29088.1"/>
    </source>
</evidence>
<protein>
    <submittedName>
        <fullName evidence="7">Hemolysin III family protein</fullName>
    </submittedName>
</protein>
<dbReference type="Proteomes" id="UP000271137">
    <property type="component" value="Unassembled WGS sequence"/>
</dbReference>
<gene>
    <name evidence="7" type="ORF">EJO66_30920</name>
</gene>
<evidence type="ECO:0000256" key="3">
    <source>
        <dbReference type="ARBA" id="ARBA00022989"/>
    </source>
</evidence>
<evidence type="ECO:0000256" key="1">
    <source>
        <dbReference type="ARBA" id="ARBA00004141"/>
    </source>
</evidence>
<dbReference type="PANTHER" id="PTHR20855">
    <property type="entry name" value="ADIPOR/PROGESTIN RECEPTOR-RELATED"/>
    <property type="match status" value="1"/>
</dbReference>
<dbReference type="Pfam" id="PF03006">
    <property type="entry name" value="HlyIII"/>
    <property type="match status" value="1"/>
</dbReference>
<feature type="region of interest" description="Disordered" evidence="5">
    <location>
        <begin position="1"/>
        <end position="35"/>
    </location>
</feature>
<evidence type="ECO:0000256" key="4">
    <source>
        <dbReference type="ARBA" id="ARBA00023136"/>
    </source>
</evidence>
<feature type="transmembrane region" description="Helical" evidence="6">
    <location>
        <begin position="146"/>
        <end position="167"/>
    </location>
</feature>